<dbReference type="NCBIfam" id="TIGR01443">
    <property type="entry name" value="intein_Cterm"/>
    <property type="match status" value="1"/>
</dbReference>
<dbReference type="InterPro" id="IPR006141">
    <property type="entry name" value="Intein_N"/>
</dbReference>
<dbReference type="Gene3D" id="2.60.40.1930">
    <property type="match status" value="1"/>
</dbReference>
<feature type="non-terminal residue" evidence="6">
    <location>
        <position position="1396"/>
    </location>
</feature>
<dbReference type="SMART" id="SM01359">
    <property type="entry name" value="A2M_N_2"/>
    <property type="match status" value="1"/>
</dbReference>
<reference evidence="6 7" key="1">
    <citation type="journal article" date="2016" name="Nat. Commun.">
        <title>Thousands of microbial genomes shed light on interconnected biogeochemical processes in an aquifer system.</title>
        <authorList>
            <person name="Anantharaman K."/>
            <person name="Brown C.T."/>
            <person name="Hug L.A."/>
            <person name="Sharon I."/>
            <person name="Castelle C.J."/>
            <person name="Probst A.J."/>
            <person name="Thomas B.C."/>
            <person name="Singh A."/>
            <person name="Wilkins M.J."/>
            <person name="Karaoz U."/>
            <person name="Brodie E.L."/>
            <person name="Williams K.H."/>
            <person name="Hubbard S.S."/>
            <person name="Banfield J.F."/>
        </authorList>
    </citation>
    <scope>NUCLEOTIDE SEQUENCE [LARGE SCALE GENOMIC DNA]</scope>
</reference>
<dbReference type="SUPFAM" id="SSF51294">
    <property type="entry name" value="Hedgehog/intein (Hint) domain"/>
    <property type="match status" value="1"/>
</dbReference>
<dbReference type="PROSITE" id="PS50818">
    <property type="entry name" value="INTEIN_C_TER"/>
    <property type="match status" value="1"/>
</dbReference>
<dbReference type="InterPro" id="IPR003587">
    <property type="entry name" value="Hint_dom_N"/>
</dbReference>
<dbReference type="PANTHER" id="PTHR40094:SF1">
    <property type="entry name" value="UBIQUITIN DOMAIN-CONTAINING PROTEIN"/>
    <property type="match status" value="1"/>
</dbReference>
<sequence>MISEQLKRYIQEARKSEKTNDEIRQSLLGAGWQEPDITEALNAPEPTYPPIPPEAPTPATSGTKLKMAGFFGSLKTHIKRPQTYYVLGAVLLILTAIFLYQKIVLKEELSEFELIPKIADAAGVVPNTTFTLKSSADLSATVVQKYLQFEPKVEYTIKKISSGSSVFEITPVAALEENKVYSLTIAESPIAARAYSWAYQVKAPFQVIASLPRDKSNGAPTNTGIEITFNRENLLSPEKSFEISPSVQGRFEIHRNVLVFVPLQELNPQTVYTIKIKAGIKAQGSDDTLSGDTEIKFETGEKYTYQPRPYFNFGKTFWEFKPDTEVAFAVNYSNLSANTVPLTVYRSGNMQEFMSAYKGALNEENKWTRYHAYNPVTPSADKKVFESNVQLEEQTRVKFIRVPQKLGEGFYLADVFVNNKHKQAWFQVTPVVGFSAISGSKTLLWLKDLANGNNLSNAEVSFENGSVGKTNSDGVAMFETPSQLIRSPDESSYYYYYSPLSYFYTVSVGGRQLAIPVENEYGYFSKVSPPDTWWDYFSLDKGIYLPTDKVHFWGIVKQRNGTDIKGEEVTIQLTNPFWAGTSKDDITVYGETKSQISDFYTLTGEINFADLKPGLYQLSVKRGDEIIVSENVNVETYVKPAYKLTITADKNAVFAGDTITYKAKAEFFEGTPVANLKLKYNGYLYNQISGEVQLNQDGEGSFTVKTEYREDQYSYWPRYLGINISPAVSEEGEINSSVSVLVFGPHMDLRSEQSFSDKTSKFDLGLKKIVLDKVQSDQPWWDSDNHLGDPVSGWSITADVTEIIYKQTEIGRGYDIINKTTYPQYSYSTEYRQIRQDNLNTDGAGNAHYEWTPEEKKSYHITFTTKDVEGRSIKRQHYMYGGSFSYFGFYDSRGITLKNLDNKNEYKLGEQVRLQMQDNGGNALAPGSGKFVFMRVNNGIISYQITDSPDYSDNFKDAYIPNTNIIGIWFSGSRFINSYPTNLSFDSDERQLNVEVRKDKERYRPRDKVNLSIRVTDKNGSPKQSEVNVSGIDEAVFSLNPEEKDIVNNLYQDIFTSLVIRSSHYSPLLEGGGGAEKGCFVVGTDVLVPGGSQDIEKLRIGDEVLTWKEGSPKEFAKAKIKRISSHVVSGYFVVNNKLQITMNHRLFVNRAWKYAGEIEIGDTLLASDGATEKVTSLKFVPEWTLVYNIELDKYHTYFADGVYVHNEEKGGGGAREDFRDVAIYKSVRTNSSGYAEVSFDVPDNLTSWRLTTQAITKDLFVGKSVNFVPVGLPFFVETALNRTYLVGDNLNLRARVFGTANVQNNITYSIESETLPFKKVEKTGGKVIEIPLGGLTPGKHKIKISASAGGYSDAIIRDLNVLSSYFSKNTSEFYELSPNLSNIQGATKGFTELLFT</sequence>
<evidence type="ECO:0000256" key="2">
    <source>
        <dbReference type="SAM" id="Phobius"/>
    </source>
</evidence>
<dbReference type="GO" id="GO:0016539">
    <property type="term" value="P:intein-mediated protein splicing"/>
    <property type="evidence" value="ECO:0007669"/>
    <property type="project" value="InterPro"/>
</dbReference>
<feature type="domain" description="Alpha-2-macroglobulin bait region" evidence="4">
    <location>
        <begin position="895"/>
        <end position="1039"/>
    </location>
</feature>
<dbReference type="Pfam" id="PF07591">
    <property type="entry name" value="PT-HINT"/>
    <property type="match status" value="1"/>
</dbReference>
<dbReference type="CDD" id="cd00081">
    <property type="entry name" value="Hint"/>
    <property type="match status" value="1"/>
</dbReference>
<accession>A0A1G1ZCB4</accession>
<dbReference type="InterPro" id="IPR032812">
    <property type="entry name" value="SbsA_Ig"/>
</dbReference>
<dbReference type="Pfam" id="PF00207">
    <property type="entry name" value="A2M"/>
    <property type="match status" value="1"/>
</dbReference>
<dbReference type="PANTHER" id="PTHR40094">
    <property type="entry name" value="ALPHA-2-MACROGLOBULIN HOMOLOG"/>
    <property type="match status" value="1"/>
</dbReference>
<comment type="caution">
    <text evidence="6">The sequence shown here is derived from an EMBL/GenBank/DDBJ whole genome shotgun (WGS) entry which is preliminary data.</text>
</comment>
<dbReference type="GO" id="GO:0004866">
    <property type="term" value="F:endopeptidase inhibitor activity"/>
    <property type="evidence" value="ECO:0007669"/>
    <property type="project" value="InterPro"/>
</dbReference>
<feature type="domain" description="Hint" evidence="3">
    <location>
        <begin position="1077"/>
        <end position="1168"/>
    </location>
</feature>
<dbReference type="EMBL" id="MHJC01000027">
    <property type="protein sequence ID" value="OGY61267.1"/>
    <property type="molecule type" value="Genomic_DNA"/>
</dbReference>
<dbReference type="InterPro" id="IPR051802">
    <property type="entry name" value="YfhM-like"/>
</dbReference>
<evidence type="ECO:0000313" key="6">
    <source>
        <dbReference type="EMBL" id="OGY61267.1"/>
    </source>
</evidence>
<keyword evidence="1" id="KW-0732">Signal</keyword>
<evidence type="ECO:0000259" key="4">
    <source>
        <dbReference type="SMART" id="SM01359"/>
    </source>
</evidence>
<proteinExistence type="predicted"/>
<dbReference type="Pfam" id="PF07703">
    <property type="entry name" value="A2M_BRD"/>
    <property type="match status" value="1"/>
</dbReference>
<evidence type="ECO:0000259" key="3">
    <source>
        <dbReference type="SMART" id="SM00306"/>
    </source>
</evidence>
<dbReference type="InterPro" id="IPR001599">
    <property type="entry name" value="Macroglobln_a2"/>
</dbReference>
<feature type="transmembrane region" description="Helical" evidence="2">
    <location>
        <begin position="83"/>
        <end position="100"/>
    </location>
</feature>
<gene>
    <name evidence="6" type="ORF">A3H06_02560</name>
</gene>
<evidence type="ECO:0000256" key="1">
    <source>
        <dbReference type="ARBA" id="ARBA00022729"/>
    </source>
</evidence>
<protein>
    <submittedName>
        <fullName evidence="6">Uncharacterized protein</fullName>
    </submittedName>
</protein>
<keyword evidence="2" id="KW-0472">Membrane</keyword>
<dbReference type="PROSITE" id="PS50817">
    <property type="entry name" value="INTEIN_N_TER"/>
    <property type="match status" value="1"/>
</dbReference>
<evidence type="ECO:0000313" key="7">
    <source>
        <dbReference type="Proteomes" id="UP000176976"/>
    </source>
</evidence>
<dbReference type="Proteomes" id="UP000176976">
    <property type="component" value="Unassembled WGS sequence"/>
</dbReference>
<name>A0A1G1ZCB4_9BACT</name>
<dbReference type="Pfam" id="PF13205">
    <property type="entry name" value="Big_5"/>
    <property type="match status" value="1"/>
</dbReference>
<keyword evidence="2" id="KW-1133">Transmembrane helix</keyword>
<dbReference type="InterPro" id="IPR011625">
    <property type="entry name" value="A2M_N_BRD"/>
</dbReference>
<dbReference type="Gene3D" id="2.170.16.10">
    <property type="entry name" value="Hedgehog/Intein (Hint) domain"/>
    <property type="match status" value="1"/>
</dbReference>
<dbReference type="SMART" id="SM01360">
    <property type="entry name" value="A2M"/>
    <property type="match status" value="1"/>
</dbReference>
<evidence type="ECO:0000259" key="5">
    <source>
        <dbReference type="SMART" id="SM01360"/>
    </source>
</evidence>
<keyword evidence="2" id="KW-0812">Transmembrane</keyword>
<dbReference type="Gene3D" id="2.60.40.3710">
    <property type="match status" value="1"/>
</dbReference>
<organism evidence="6 7">
    <name type="scientific">Candidatus Colwellbacteria bacterium RIFCSPLOWO2_12_FULL_44_13</name>
    <dbReference type="NCBI Taxonomy" id="1797694"/>
    <lineage>
        <taxon>Bacteria</taxon>
        <taxon>Candidatus Colwelliibacteriota</taxon>
    </lineage>
</organism>
<dbReference type="SMART" id="SM00306">
    <property type="entry name" value="HintN"/>
    <property type="match status" value="1"/>
</dbReference>
<dbReference type="InterPro" id="IPR036844">
    <property type="entry name" value="Hint_dom_sf"/>
</dbReference>
<dbReference type="InterPro" id="IPR030934">
    <property type="entry name" value="Intein_C"/>
</dbReference>
<feature type="domain" description="Alpha-2-macroglobulin" evidence="5">
    <location>
        <begin position="1221"/>
        <end position="1310"/>
    </location>
</feature>